<dbReference type="EMBL" id="JBHSGB010000006">
    <property type="protein sequence ID" value="MFC4655082.1"/>
    <property type="molecule type" value="Genomic_DNA"/>
</dbReference>
<accession>A0ABV9JLF5</accession>
<dbReference type="PANTHER" id="PTHR39321">
    <property type="entry name" value="NICOTINATE-NUCLEOTIDE ADENYLYLTRANSFERASE-RELATED"/>
    <property type="match status" value="1"/>
</dbReference>
<dbReference type="InterPro" id="IPR014729">
    <property type="entry name" value="Rossmann-like_a/b/a_fold"/>
</dbReference>
<evidence type="ECO:0000256" key="3">
    <source>
        <dbReference type="ARBA" id="ARBA00009014"/>
    </source>
</evidence>
<evidence type="ECO:0000256" key="2">
    <source>
        <dbReference type="ARBA" id="ARBA00005019"/>
    </source>
</evidence>
<dbReference type="InterPro" id="IPR005248">
    <property type="entry name" value="NadD/NMNAT"/>
</dbReference>
<evidence type="ECO:0000259" key="12">
    <source>
        <dbReference type="Pfam" id="PF01467"/>
    </source>
</evidence>
<evidence type="ECO:0000256" key="4">
    <source>
        <dbReference type="ARBA" id="ARBA00022642"/>
    </source>
</evidence>
<keyword evidence="8 11" id="KW-0067">ATP-binding</keyword>
<evidence type="ECO:0000256" key="6">
    <source>
        <dbReference type="ARBA" id="ARBA00022695"/>
    </source>
</evidence>
<comment type="caution">
    <text evidence="13">The sequence shown here is derived from an EMBL/GenBank/DDBJ whole genome shotgun (WGS) entry which is preliminary data.</text>
</comment>
<evidence type="ECO:0000313" key="14">
    <source>
        <dbReference type="Proteomes" id="UP001595962"/>
    </source>
</evidence>
<keyword evidence="9 11" id="KW-0520">NAD</keyword>
<keyword evidence="14" id="KW-1185">Reference proteome</keyword>
<dbReference type="GO" id="GO:0004515">
    <property type="term" value="F:nicotinate-nucleotide adenylyltransferase activity"/>
    <property type="evidence" value="ECO:0007669"/>
    <property type="project" value="UniProtKB-EC"/>
</dbReference>
<feature type="domain" description="Cytidyltransferase-like" evidence="12">
    <location>
        <begin position="8"/>
        <end position="184"/>
    </location>
</feature>
<dbReference type="NCBIfam" id="TIGR00482">
    <property type="entry name" value="nicotinate (nicotinamide) nucleotide adenylyltransferase"/>
    <property type="match status" value="1"/>
</dbReference>
<dbReference type="CDD" id="cd02165">
    <property type="entry name" value="NMNAT"/>
    <property type="match status" value="1"/>
</dbReference>
<dbReference type="RefSeq" id="WP_377333374.1">
    <property type="nucleotide sequence ID" value="NZ_JBHSGB010000006.1"/>
</dbReference>
<comment type="catalytic activity">
    <reaction evidence="10 11">
        <text>nicotinate beta-D-ribonucleotide + ATP + H(+) = deamido-NAD(+) + diphosphate</text>
        <dbReference type="Rhea" id="RHEA:22860"/>
        <dbReference type="ChEBI" id="CHEBI:15378"/>
        <dbReference type="ChEBI" id="CHEBI:30616"/>
        <dbReference type="ChEBI" id="CHEBI:33019"/>
        <dbReference type="ChEBI" id="CHEBI:57502"/>
        <dbReference type="ChEBI" id="CHEBI:58437"/>
        <dbReference type="EC" id="2.7.7.18"/>
    </reaction>
</comment>
<evidence type="ECO:0000256" key="5">
    <source>
        <dbReference type="ARBA" id="ARBA00022679"/>
    </source>
</evidence>
<evidence type="ECO:0000256" key="10">
    <source>
        <dbReference type="ARBA" id="ARBA00048721"/>
    </source>
</evidence>
<protein>
    <recommendedName>
        <fullName evidence="11">Probable nicotinate-nucleotide adenylyltransferase</fullName>
        <ecNumber evidence="11">2.7.7.18</ecNumber>
    </recommendedName>
    <alternativeName>
        <fullName evidence="11">Deamido-NAD(+) diphosphorylase</fullName>
    </alternativeName>
    <alternativeName>
        <fullName evidence="11">Deamido-NAD(+) pyrophosphorylase</fullName>
    </alternativeName>
    <alternativeName>
        <fullName evidence="11">Nicotinate mononucleotide adenylyltransferase</fullName>
        <shortName evidence="11">NaMN adenylyltransferase</shortName>
    </alternativeName>
</protein>
<keyword evidence="6 11" id="KW-0548">Nucleotidyltransferase</keyword>
<dbReference type="EC" id="2.7.7.18" evidence="11"/>
<dbReference type="SUPFAM" id="SSF52374">
    <property type="entry name" value="Nucleotidylyl transferase"/>
    <property type="match status" value="1"/>
</dbReference>
<keyword evidence="5 11" id="KW-0808">Transferase</keyword>
<dbReference type="PANTHER" id="PTHR39321:SF3">
    <property type="entry name" value="PHOSPHOPANTETHEINE ADENYLYLTRANSFERASE"/>
    <property type="match status" value="1"/>
</dbReference>
<dbReference type="Pfam" id="PF01467">
    <property type="entry name" value="CTP_transf_like"/>
    <property type="match status" value="1"/>
</dbReference>
<organism evidence="13 14">
    <name type="scientific">Rheinheimera marina</name>
    <dbReference type="NCBI Taxonomy" id="1774958"/>
    <lineage>
        <taxon>Bacteria</taxon>
        <taxon>Pseudomonadati</taxon>
        <taxon>Pseudomonadota</taxon>
        <taxon>Gammaproteobacteria</taxon>
        <taxon>Chromatiales</taxon>
        <taxon>Chromatiaceae</taxon>
        <taxon>Rheinheimera</taxon>
    </lineage>
</organism>
<gene>
    <name evidence="11 13" type="primary">nadD</name>
    <name evidence="13" type="ORF">ACFO3I_08650</name>
</gene>
<dbReference type="InterPro" id="IPR004821">
    <property type="entry name" value="Cyt_trans-like"/>
</dbReference>
<keyword evidence="7 11" id="KW-0547">Nucleotide-binding</keyword>
<dbReference type="HAMAP" id="MF_00244">
    <property type="entry name" value="NaMN_adenylyltr"/>
    <property type="match status" value="1"/>
</dbReference>
<evidence type="ECO:0000256" key="9">
    <source>
        <dbReference type="ARBA" id="ARBA00023027"/>
    </source>
</evidence>
<evidence type="ECO:0000313" key="13">
    <source>
        <dbReference type="EMBL" id="MFC4655082.1"/>
    </source>
</evidence>
<evidence type="ECO:0000256" key="11">
    <source>
        <dbReference type="HAMAP-Rule" id="MF_00244"/>
    </source>
</evidence>
<evidence type="ECO:0000256" key="1">
    <source>
        <dbReference type="ARBA" id="ARBA00002324"/>
    </source>
</evidence>
<comment type="pathway">
    <text evidence="2 11">Cofactor biosynthesis; NAD(+) biosynthesis; deamido-NAD(+) from nicotinate D-ribonucleotide: step 1/1.</text>
</comment>
<evidence type="ECO:0000256" key="8">
    <source>
        <dbReference type="ARBA" id="ARBA00022840"/>
    </source>
</evidence>
<dbReference type="Gene3D" id="3.40.50.620">
    <property type="entry name" value="HUPs"/>
    <property type="match status" value="1"/>
</dbReference>
<sequence length="215" mass="23835">MTKPRLAILGGTFDPVHKAHLACALYVQQLLQPEQVQLMPCHLPAHRSSPGVSPEHRAAMVKLAIAPHPGLSLQTLELDQHRPSYTADSLQQLALLYPQHQLLFVMGSDSLAYFKSWKKWQSILELSHLVVCQRPGSGRTDGDCAALLDQFGVATPKQLAVQQSGAILWLDNAPMDLSASQIRQLLQSPQPELAAPLLDSRVLDYIRQHQLYQAM</sequence>
<reference evidence="14" key="1">
    <citation type="journal article" date="2019" name="Int. J. Syst. Evol. Microbiol.">
        <title>The Global Catalogue of Microorganisms (GCM) 10K type strain sequencing project: providing services to taxonomists for standard genome sequencing and annotation.</title>
        <authorList>
            <consortium name="The Broad Institute Genomics Platform"/>
            <consortium name="The Broad Institute Genome Sequencing Center for Infectious Disease"/>
            <person name="Wu L."/>
            <person name="Ma J."/>
        </authorList>
    </citation>
    <scope>NUCLEOTIDE SEQUENCE [LARGE SCALE GENOMIC DNA]</scope>
    <source>
        <strain evidence="14">DT28</strain>
    </source>
</reference>
<comment type="similarity">
    <text evidence="3 11">Belongs to the NadD family.</text>
</comment>
<comment type="function">
    <text evidence="1 11">Catalyzes the reversible adenylation of nicotinate mononucleotide (NaMN) to nicotinic acid adenine dinucleotide (NaAD).</text>
</comment>
<evidence type="ECO:0000256" key="7">
    <source>
        <dbReference type="ARBA" id="ARBA00022741"/>
    </source>
</evidence>
<dbReference type="NCBIfam" id="NF000839">
    <property type="entry name" value="PRK00071.1-1"/>
    <property type="match status" value="1"/>
</dbReference>
<keyword evidence="4 11" id="KW-0662">Pyridine nucleotide biosynthesis</keyword>
<proteinExistence type="inferred from homology"/>
<name>A0ABV9JLF5_9GAMM</name>
<dbReference type="Proteomes" id="UP001595962">
    <property type="component" value="Unassembled WGS sequence"/>
</dbReference>